<evidence type="ECO:0000256" key="1">
    <source>
        <dbReference type="ARBA" id="ARBA00001966"/>
    </source>
</evidence>
<dbReference type="InterPro" id="IPR007197">
    <property type="entry name" value="rSAM"/>
</dbReference>
<keyword evidence="2" id="KW-0004">4Fe-4S</keyword>
<dbReference type="OrthoDB" id="308557at2"/>
<keyword evidence="11" id="KW-1185">Reference proteome</keyword>
<dbReference type="AlphaFoldDB" id="W6A7E8"/>
<comment type="cofactor">
    <cofactor evidence="1">
        <name>[4Fe-4S] cluster</name>
        <dbReference type="ChEBI" id="CHEBI:49883"/>
    </cofactor>
</comment>
<dbReference type="InterPro" id="IPR006638">
    <property type="entry name" value="Elp3/MiaA/NifB-like_rSAM"/>
</dbReference>
<accession>W6A7E8</accession>
<evidence type="ECO:0000256" key="6">
    <source>
        <dbReference type="ARBA" id="ARBA00023014"/>
    </source>
</evidence>
<dbReference type="GO" id="GO:0051539">
    <property type="term" value="F:4 iron, 4 sulfur cluster binding"/>
    <property type="evidence" value="ECO:0007669"/>
    <property type="project" value="UniProtKB-KW"/>
</dbReference>
<gene>
    <name evidence="10" type="ORF">SCULI_v1c04240</name>
</gene>
<dbReference type="PROSITE" id="PS51918">
    <property type="entry name" value="RADICAL_SAM"/>
    <property type="match status" value="1"/>
</dbReference>
<keyword evidence="4" id="KW-0479">Metal-binding</keyword>
<dbReference type="Gene3D" id="3.20.20.70">
    <property type="entry name" value="Aldolase class I"/>
    <property type="match status" value="1"/>
</dbReference>
<dbReference type="HOGENOM" id="CLU_049058_2_1_14"/>
<protein>
    <recommendedName>
        <fullName evidence="8">S-adenosylmethionine-dependent nucleotide dehydratase</fullName>
    </recommendedName>
</protein>
<evidence type="ECO:0000256" key="8">
    <source>
        <dbReference type="ARBA" id="ARBA00039667"/>
    </source>
</evidence>
<dbReference type="InterPro" id="IPR051196">
    <property type="entry name" value="RSAD2/Viperin_antiviral"/>
</dbReference>
<dbReference type="SFLD" id="SFLDS00029">
    <property type="entry name" value="Radical_SAM"/>
    <property type="match status" value="1"/>
</dbReference>
<organism evidence="10 11">
    <name type="scientific">Spiroplasma culicicola AES-1</name>
    <dbReference type="NCBI Taxonomy" id="1276246"/>
    <lineage>
        <taxon>Bacteria</taxon>
        <taxon>Bacillati</taxon>
        <taxon>Mycoplasmatota</taxon>
        <taxon>Mollicutes</taxon>
        <taxon>Entomoplasmatales</taxon>
        <taxon>Spiroplasmataceae</taxon>
        <taxon>Spiroplasma</taxon>
    </lineage>
</organism>
<feature type="domain" description="Radical SAM core" evidence="9">
    <location>
        <begin position="4"/>
        <end position="227"/>
    </location>
</feature>
<dbReference type="SMART" id="SM00729">
    <property type="entry name" value="Elp3"/>
    <property type="match status" value="1"/>
</dbReference>
<evidence type="ECO:0000313" key="11">
    <source>
        <dbReference type="Proteomes" id="UP000019267"/>
    </source>
</evidence>
<evidence type="ECO:0000256" key="7">
    <source>
        <dbReference type="ARBA" id="ARBA00023118"/>
    </source>
</evidence>
<dbReference type="GO" id="GO:0046872">
    <property type="term" value="F:metal ion binding"/>
    <property type="evidence" value="ECO:0007669"/>
    <property type="project" value="UniProtKB-KW"/>
</dbReference>
<keyword evidence="3" id="KW-0949">S-adenosyl-L-methionine</keyword>
<keyword evidence="5" id="KW-0408">Iron</keyword>
<evidence type="ECO:0000256" key="4">
    <source>
        <dbReference type="ARBA" id="ARBA00022723"/>
    </source>
</evidence>
<dbReference type="PATRIC" id="fig|1276246.3.peg.423"/>
<dbReference type="InterPro" id="IPR058240">
    <property type="entry name" value="rSAM_sf"/>
</dbReference>
<dbReference type="PANTHER" id="PTHR21339:SF0">
    <property type="entry name" value="S-ADENOSYLMETHIONINE-DEPENDENT NUCLEOTIDE DEHYDRATASE RSAD2"/>
    <property type="match status" value="1"/>
</dbReference>
<dbReference type="RefSeq" id="WP_025363002.1">
    <property type="nucleotide sequence ID" value="NZ_CP006681.1"/>
</dbReference>
<evidence type="ECO:0000256" key="2">
    <source>
        <dbReference type="ARBA" id="ARBA00022485"/>
    </source>
</evidence>
<dbReference type="Proteomes" id="UP000019267">
    <property type="component" value="Chromosome"/>
</dbReference>
<dbReference type="SUPFAM" id="SSF102114">
    <property type="entry name" value="Radical SAM enzymes"/>
    <property type="match status" value="1"/>
</dbReference>
<dbReference type="CDD" id="cd01335">
    <property type="entry name" value="Radical_SAM"/>
    <property type="match status" value="1"/>
</dbReference>
<dbReference type="InterPro" id="IPR013785">
    <property type="entry name" value="Aldolase_TIM"/>
</dbReference>
<keyword evidence="6" id="KW-0411">Iron-sulfur</keyword>
<dbReference type="NCBIfam" id="NF038283">
    <property type="entry name" value="viperin_w_prok"/>
    <property type="match status" value="1"/>
</dbReference>
<dbReference type="SFLD" id="SFLDG01067">
    <property type="entry name" value="SPASM/twitch_domain_containing"/>
    <property type="match status" value="1"/>
</dbReference>
<sequence>MYTIEQLNSIKLNFHFSMFCNMRCKFCFYAPLIAKAKREDNLNNWLEIIKKVAFFKAINFAGGEPTLYWNQLKQMAKLCKELGLKVTLITNGTVIKNKSQNEVNDLLQYFNSVGISMDSIDLNINQNSGRAIGNKSALSEDDYLEVGAKIKKAGCQLKINSVVHSLNKNTRMIDFIEKIDPYKWKIMQVSSVGQEFHKDFIISKSDFDKFLEINDIKNKHSFVKSIEDETTVTSTYVMIDGEGYFYNSDQIYNKNNKSILKENVDVLEEFNKCNFDINSQLDRYKNEK</sequence>
<dbReference type="Pfam" id="PF04055">
    <property type="entry name" value="Radical_SAM"/>
    <property type="match status" value="1"/>
</dbReference>
<evidence type="ECO:0000256" key="5">
    <source>
        <dbReference type="ARBA" id="ARBA00023004"/>
    </source>
</evidence>
<keyword evidence="7" id="KW-0051">Antiviral defense</keyword>
<name>W6A7E8_9MOLU</name>
<reference evidence="10 11" key="1">
    <citation type="journal article" date="2014" name="Genome Biol. Evol.">
        <title>Molecular evolution of the substrate utilization strategies and putative virulence factors in mosquito-associated Spiroplasma species.</title>
        <authorList>
            <person name="Chang T.H."/>
            <person name="Lo W.S."/>
            <person name="Ku C."/>
            <person name="Chen L.L."/>
            <person name="Kuo C.H."/>
        </authorList>
    </citation>
    <scope>NUCLEOTIDE SEQUENCE [LARGE SCALE GENOMIC DNA]</scope>
    <source>
        <strain evidence="10">AES-1</strain>
    </source>
</reference>
<dbReference type="KEGG" id="scq:SCULI_v1c04240"/>
<evidence type="ECO:0000259" key="9">
    <source>
        <dbReference type="PROSITE" id="PS51918"/>
    </source>
</evidence>
<evidence type="ECO:0000256" key="3">
    <source>
        <dbReference type="ARBA" id="ARBA00022691"/>
    </source>
</evidence>
<dbReference type="EMBL" id="CP006681">
    <property type="protein sequence ID" value="AHI52765.1"/>
    <property type="molecule type" value="Genomic_DNA"/>
</dbReference>
<evidence type="ECO:0000313" key="10">
    <source>
        <dbReference type="EMBL" id="AHI52765.1"/>
    </source>
</evidence>
<proteinExistence type="predicted"/>
<dbReference type="PANTHER" id="PTHR21339">
    <property type="entry name" value="RADICAL S-ADENOSYL METHIONINE DOMAIN-CONTAINING PROTEIN 2"/>
    <property type="match status" value="1"/>
</dbReference>
<dbReference type="GO" id="GO:0003824">
    <property type="term" value="F:catalytic activity"/>
    <property type="evidence" value="ECO:0007669"/>
    <property type="project" value="InterPro"/>
</dbReference>
<dbReference type="GO" id="GO:0051607">
    <property type="term" value="P:defense response to virus"/>
    <property type="evidence" value="ECO:0007669"/>
    <property type="project" value="UniProtKB-KW"/>
</dbReference>
<dbReference type="eggNOG" id="COG0535">
    <property type="taxonomic scope" value="Bacteria"/>
</dbReference>
<dbReference type="STRING" id="1276246.SCULI_v1c04240"/>